<keyword evidence="1" id="KW-0863">Zinc-finger</keyword>
<evidence type="ECO:0000256" key="1">
    <source>
        <dbReference type="PROSITE-ProRule" id="PRU00325"/>
    </source>
</evidence>
<dbReference type="RefSeq" id="XP_018282965.1">
    <property type="nucleotide sequence ID" value="XM_018421665.1"/>
</dbReference>
<dbReference type="GO" id="GO:0000724">
    <property type="term" value="P:double-strand break repair via homologous recombination"/>
    <property type="evidence" value="ECO:0007669"/>
    <property type="project" value="TreeGrafter"/>
</dbReference>
<keyword evidence="1" id="KW-0862">Zinc</keyword>
<dbReference type="PROSITE" id="PS50966">
    <property type="entry name" value="ZF_SWIM"/>
    <property type="match status" value="1"/>
</dbReference>
<feature type="region of interest" description="Disordered" evidence="2">
    <location>
        <begin position="76"/>
        <end position="99"/>
    </location>
</feature>
<accession>A0A0J1BED9</accession>
<keyword evidence="5" id="KW-1185">Reference proteome</keyword>
<evidence type="ECO:0000259" key="3">
    <source>
        <dbReference type="PROSITE" id="PS50966"/>
    </source>
</evidence>
<dbReference type="Proteomes" id="UP000053611">
    <property type="component" value="Unassembled WGS sequence"/>
</dbReference>
<dbReference type="EMBL" id="KQ087177">
    <property type="protein sequence ID" value="KLT46474.1"/>
    <property type="molecule type" value="Genomic_DNA"/>
</dbReference>
<protein>
    <recommendedName>
        <fullName evidence="3">SWIM-type domain-containing protein</fullName>
    </recommendedName>
</protein>
<gene>
    <name evidence="4" type="ORF">CC85DRAFT_281582</name>
</gene>
<evidence type="ECO:0000313" key="5">
    <source>
        <dbReference type="Proteomes" id="UP000053611"/>
    </source>
</evidence>
<evidence type="ECO:0000256" key="2">
    <source>
        <dbReference type="SAM" id="MobiDB-lite"/>
    </source>
</evidence>
<keyword evidence="1" id="KW-0479">Metal-binding</keyword>
<dbReference type="GO" id="GO:0008270">
    <property type="term" value="F:zinc ion binding"/>
    <property type="evidence" value="ECO:0007669"/>
    <property type="project" value="UniProtKB-KW"/>
</dbReference>
<dbReference type="GeneID" id="28982268"/>
<organism evidence="4 5">
    <name type="scientific">Cutaneotrichosporon oleaginosum</name>
    <dbReference type="NCBI Taxonomy" id="879819"/>
    <lineage>
        <taxon>Eukaryota</taxon>
        <taxon>Fungi</taxon>
        <taxon>Dikarya</taxon>
        <taxon>Basidiomycota</taxon>
        <taxon>Agaricomycotina</taxon>
        <taxon>Tremellomycetes</taxon>
        <taxon>Trichosporonales</taxon>
        <taxon>Trichosporonaceae</taxon>
        <taxon>Cutaneotrichosporon</taxon>
    </lineage>
</organism>
<dbReference type="AlphaFoldDB" id="A0A0J1BED9"/>
<evidence type="ECO:0000313" key="4">
    <source>
        <dbReference type="EMBL" id="KLT46474.1"/>
    </source>
</evidence>
<dbReference type="InterPro" id="IPR007527">
    <property type="entry name" value="Znf_SWIM"/>
</dbReference>
<dbReference type="OrthoDB" id="337581at2759"/>
<dbReference type="PANTHER" id="PTHR28498:SF1">
    <property type="entry name" value="ZINC FINGER SWIM DOMAIN-CONTAINING PROTEIN 7"/>
    <property type="match status" value="1"/>
</dbReference>
<name>A0A0J1BED9_9TREE</name>
<dbReference type="GO" id="GO:0097196">
    <property type="term" value="C:Shu complex"/>
    <property type="evidence" value="ECO:0007669"/>
    <property type="project" value="TreeGrafter"/>
</dbReference>
<dbReference type="PANTHER" id="PTHR28498">
    <property type="entry name" value="ZINC FINGER SWIM DOMAIN-CONTAINING PROTEIN 7"/>
    <property type="match status" value="1"/>
</dbReference>
<reference evidence="4 5" key="1">
    <citation type="submission" date="2015-03" db="EMBL/GenBank/DDBJ databases">
        <title>Genomics and transcriptomics of the oil-accumulating basidiomycete yeast T. oleaginosus allow insights into substrate utilization and the diverse evolutionary trajectories of mating systems in fungi.</title>
        <authorList>
            <consortium name="DOE Joint Genome Institute"/>
            <person name="Kourist R."/>
            <person name="Kracht O."/>
            <person name="Bracharz F."/>
            <person name="Lipzen A."/>
            <person name="Nolan M."/>
            <person name="Ohm R."/>
            <person name="Grigoriev I."/>
            <person name="Sun S."/>
            <person name="Heitman J."/>
            <person name="Bruck T."/>
            <person name="Nowrousian M."/>
        </authorList>
    </citation>
    <scope>NUCLEOTIDE SEQUENCE [LARGE SCALE GENOMIC DNA]</scope>
    <source>
        <strain evidence="4 5">IBC0246</strain>
    </source>
</reference>
<dbReference type="Pfam" id="PF04434">
    <property type="entry name" value="SWIM"/>
    <property type="match status" value="1"/>
</dbReference>
<feature type="domain" description="SWIM-type" evidence="3">
    <location>
        <begin position="124"/>
        <end position="166"/>
    </location>
</feature>
<sequence length="188" mass="20341">MDASPHFLLLAATLLDSSLDDDTTLLQLHAVFGPMLLSAMQLVDRREVVHVDLGGRGLYQVSSSAGAPYTLYLDLPELPPPPAEDPRPETVEPPEENAGEAVLREATEQAARVRAVKLKAANDARLRANAEKLRHMYCPCTGWAFNALEGRHIFCKHVLAVLLAHRLGQTVRTRVGVHAAAGLLGISA</sequence>
<proteinExistence type="predicted"/>